<dbReference type="Proteomes" id="UP000597656">
    <property type="component" value="Unassembled WGS sequence"/>
</dbReference>
<protein>
    <submittedName>
        <fullName evidence="1">Uncharacterized protein</fullName>
    </submittedName>
</protein>
<keyword evidence="2" id="KW-1185">Reference proteome</keyword>
<evidence type="ECO:0000313" key="2">
    <source>
        <dbReference type="Proteomes" id="UP000597656"/>
    </source>
</evidence>
<organism evidence="1 2">
    <name type="scientific">Lentzea pudingi</name>
    <dbReference type="NCBI Taxonomy" id="1789439"/>
    <lineage>
        <taxon>Bacteria</taxon>
        <taxon>Bacillati</taxon>
        <taxon>Actinomycetota</taxon>
        <taxon>Actinomycetes</taxon>
        <taxon>Pseudonocardiales</taxon>
        <taxon>Pseudonocardiaceae</taxon>
        <taxon>Lentzea</taxon>
    </lineage>
</organism>
<dbReference type="RefSeq" id="WP_189155982.1">
    <property type="nucleotide sequence ID" value="NZ_BMNC01000004.1"/>
</dbReference>
<proteinExistence type="predicted"/>
<accession>A0ABQ2I1X2</accession>
<reference evidence="2" key="1">
    <citation type="journal article" date="2019" name="Int. J. Syst. Evol. Microbiol.">
        <title>The Global Catalogue of Microorganisms (GCM) 10K type strain sequencing project: providing services to taxonomists for standard genome sequencing and annotation.</title>
        <authorList>
            <consortium name="The Broad Institute Genomics Platform"/>
            <consortium name="The Broad Institute Genome Sequencing Center for Infectious Disease"/>
            <person name="Wu L."/>
            <person name="Ma J."/>
        </authorList>
    </citation>
    <scope>NUCLEOTIDE SEQUENCE [LARGE SCALE GENOMIC DNA]</scope>
    <source>
        <strain evidence="2">CGMCC 4.7319</strain>
    </source>
</reference>
<name>A0ABQ2I1X2_9PSEU</name>
<dbReference type="Gene3D" id="1.10.8.1060">
    <property type="entry name" value="Corynebacterium glutamicum thioredoxin-dependent arsenate reductase, N-terminal domain"/>
    <property type="match status" value="1"/>
</dbReference>
<dbReference type="EMBL" id="BMNC01000004">
    <property type="protein sequence ID" value="GGM96242.1"/>
    <property type="molecule type" value="Genomic_DNA"/>
</dbReference>
<sequence>MLNSEAQLRQAIEELVRRFGDRVEDAQIADAAVEAYLDLRHASTVHTHLVVLTVRRASRELAFTAVGVTMPLQQTVGLTPAR</sequence>
<comment type="caution">
    <text evidence="1">The sequence shown here is derived from an EMBL/GenBank/DDBJ whole genome shotgun (WGS) entry which is preliminary data.</text>
</comment>
<gene>
    <name evidence="1" type="ORF">GCM10011609_37400</name>
</gene>
<dbReference type="NCBIfam" id="NF046112">
    <property type="entry name" value="MSMEG_6209_Nter"/>
    <property type="match status" value="1"/>
</dbReference>
<evidence type="ECO:0000313" key="1">
    <source>
        <dbReference type="EMBL" id="GGM96242.1"/>
    </source>
</evidence>